<evidence type="ECO:0000256" key="1">
    <source>
        <dbReference type="SAM" id="MobiDB-lite"/>
    </source>
</evidence>
<evidence type="ECO:0000313" key="3">
    <source>
        <dbReference type="Proteomes" id="UP000269945"/>
    </source>
</evidence>
<organism evidence="2 3">
    <name type="scientific">Gulo gulo</name>
    <name type="common">Wolverine</name>
    <name type="synonym">Gluton</name>
    <dbReference type="NCBI Taxonomy" id="48420"/>
    <lineage>
        <taxon>Eukaryota</taxon>
        <taxon>Metazoa</taxon>
        <taxon>Chordata</taxon>
        <taxon>Craniata</taxon>
        <taxon>Vertebrata</taxon>
        <taxon>Euteleostomi</taxon>
        <taxon>Mammalia</taxon>
        <taxon>Eutheria</taxon>
        <taxon>Laurasiatheria</taxon>
        <taxon>Carnivora</taxon>
        <taxon>Caniformia</taxon>
        <taxon>Musteloidea</taxon>
        <taxon>Mustelidae</taxon>
        <taxon>Guloninae</taxon>
        <taxon>Gulo</taxon>
    </lineage>
</organism>
<dbReference type="Proteomes" id="UP000269945">
    <property type="component" value="Unassembled WGS sequence"/>
</dbReference>
<sequence length="118" mass="12874">PHHVPHPGLRHRVKRSRPAWVGAQRPARARRPWDQSAALRPGRDTTPSRPPGRRAPRPGASVRGPGCATRGDYGRPRAFLNRLAFAKPPPAASAPQQHPQSLSELRPARAQNLPPPAT</sequence>
<name>A0A9X9PTR5_GULGU</name>
<keyword evidence="3" id="KW-1185">Reference proteome</keyword>
<dbReference type="AlphaFoldDB" id="A0A9X9PTR5"/>
<protein>
    <submittedName>
        <fullName evidence="2">Uncharacterized protein</fullName>
    </submittedName>
</protein>
<gene>
    <name evidence="2" type="ORF">BN2614_LOCUS2</name>
</gene>
<accession>A0A9X9PTR5</accession>
<feature type="compositionally biased region" description="Basic residues" evidence="1">
    <location>
        <begin position="1"/>
        <end position="17"/>
    </location>
</feature>
<evidence type="ECO:0000313" key="2">
    <source>
        <dbReference type="EMBL" id="VCW62778.1"/>
    </source>
</evidence>
<comment type="caution">
    <text evidence="2">The sequence shown here is derived from an EMBL/GenBank/DDBJ whole genome shotgun (WGS) entry which is preliminary data.</text>
</comment>
<feature type="compositionally biased region" description="Low complexity" evidence="1">
    <location>
        <begin position="57"/>
        <end position="66"/>
    </location>
</feature>
<reference evidence="2 3" key="1">
    <citation type="submission" date="2018-10" db="EMBL/GenBank/DDBJ databases">
        <authorList>
            <person name="Ekblom R."/>
            <person name="Jareborg N."/>
        </authorList>
    </citation>
    <scope>NUCLEOTIDE SEQUENCE [LARGE SCALE GENOMIC DNA]</scope>
    <source>
        <tissue evidence="2">Muscle</tissue>
    </source>
</reference>
<feature type="compositionally biased region" description="Low complexity" evidence="1">
    <location>
        <begin position="93"/>
        <end position="103"/>
    </location>
</feature>
<feature type="non-terminal residue" evidence="2">
    <location>
        <position position="1"/>
    </location>
</feature>
<feature type="region of interest" description="Disordered" evidence="1">
    <location>
        <begin position="1"/>
        <end position="118"/>
    </location>
</feature>
<proteinExistence type="predicted"/>
<dbReference type="EMBL" id="CYRY02001164">
    <property type="protein sequence ID" value="VCW62778.1"/>
    <property type="molecule type" value="Genomic_DNA"/>
</dbReference>